<evidence type="ECO:0000313" key="1">
    <source>
        <dbReference type="EMBL" id="SHN87467.1"/>
    </source>
</evidence>
<protein>
    <submittedName>
        <fullName evidence="1">Uncharacterized protein</fullName>
    </submittedName>
</protein>
<accession>A0A1M7UX27</accession>
<evidence type="ECO:0000313" key="2">
    <source>
        <dbReference type="Proteomes" id="UP000184010"/>
    </source>
</evidence>
<sequence>MEFDLFDFEKVVPKHLLDFYLDKLKIDADRRSTAELVEVDHKDSGIFDRHNSHCKSNYS</sequence>
<dbReference type="AlphaFoldDB" id="A0A1M7UX27"/>
<reference evidence="2" key="1">
    <citation type="submission" date="2016-12" db="EMBL/GenBank/DDBJ databases">
        <authorList>
            <person name="Varghese N."/>
            <person name="Submissions S."/>
        </authorList>
    </citation>
    <scope>NUCLEOTIDE SEQUENCE [LARGE SCALE GENOMIC DNA]</scope>
    <source>
        <strain evidence="2">DSM 11544</strain>
    </source>
</reference>
<proteinExistence type="predicted"/>
<keyword evidence="2" id="KW-1185">Reference proteome</keyword>
<dbReference type="EMBL" id="FRDN01000019">
    <property type="protein sequence ID" value="SHN87467.1"/>
    <property type="molecule type" value="Genomic_DNA"/>
</dbReference>
<organism evidence="1 2">
    <name type="scientific">Desulfitobacterium chlororespirans DSM 11544</name>
    <dbReference type="NCBI Taxonomy" id="1121395"/>
    <lineage>
        <taxon>Bacteria</taxon>
        <taxon>Bacillati</taxon>
        <taxon>Bacillota</taxon>
        <taxon>Clostridia</taxon>
        <taxon>Eubacteriales</taxon>
        <taxon>Desulfitobacteriaceae</taxon>
        <taxon>Desulfitobacterium</taxon>
    </lineage>
</organism>
<name>A0A1M7UX27_9FIRM</name>
<gene>
    <name evidence="1" type="ORF">SAMN02745215_04902</name>
</gene>
<dbReference type="Proteomes" id="UP000184010">
    <property type="component" value="Unassembled WGS sequence"/>
</dbReference>
<dbReference type="RefSeq" id="WP_072774989.1">
    <property type="nucleotide sequence ID" value="NZ_FRDN01000019.1"/>
</dbReference>